<reference evidence="3 4" key="1">
    <citation type="submission" date="2019-02" db="EMBL/GenBank/DDBJ databases">
        <title>Deep-cultivation of Planctomycetes and their phenomic and genomic characterization uncovers novel biology.</title>
        <authorList>
            <person name="Wiegand S."/>
            <person name="Jogler M."/>
            <person name="Boedeker C."/>
            <person name="Pinto D."/>
            <person name="Vollmers J."/>
            <person name="Rivas-Marin E."/>
            <person name="Kohn T."/>
            <person name="Peeters S.H."/>
            <person name="Heuer A."/>
            <person name="Rast P."/>
            <person name="Oberbeckmann S."/>
            <person name="Bunk B."/>
            <person name="Jeske O."/>
            <person name="Meyerdierks A."/>
            <person name="Storesund J.E."/>
            <person name="Kallscheuer N."/>
            <person name="Luecker S."/>
            <person name="Lage O.M."/>
            <person name="Pohl T."/>
            <person name="Merkel B.J."/>
            <person name="Hornburger P."/>
            <person name="Mueller R.-W."/>
            <person name="Bruemmer F."/>
            <person name="Labrenz M."/>
            <person name="Spormann A.M."/>
            <person name="Op Den Camp H."/>
            <person name="Overmann J."/>
            <person name="Amann R."/>
            <person name="Jetten M.S.M."/>
            <person name="Mascher T."/>
            <person name="Medema M.H."/>
            <person name="Devos D.P."/>
            <person name="Kaster A.-K."/>
            <person name="Ovreas L."/>
            <person name="Rohde M."/>
            <person name="Galperin M.Y."/>
            <person name="Jogler C."/>
        </authorList>
    </citation>
    <scope>NUCLEOTIDE SEQUENCE [LARGE SCALE GENOMIC DNA]</scope>
    <source>
        <strain evidence="3 4">CA13</strain>
    </source>
</reference>
<dbReference type="GO" id="GO:0032259">
    <property type="term" value="P:methylation"/>
    <property type="evidence" value="ECO:0007669"/>
    <property type="project" value="UniProtKB-KW"/>
</dbReference>
<comment type="caution">
    <text evidence="3">The sequence shown here is derived from an EMBL/GenBank/DDBJ whole genome shotgun (WGS) entry which is preliminary data.</text>
</comment>
<keyword evidence="3" id="KW-0489">Methyltransferase</keyword>
<evidence type="ECO:0000259" key="2">
    <source>
        <dbReference type="Pfam" id="PF13649"/>
    </source>
</evidence>
<dbReference type="PANTHER" id="PTHR43861">
    <property type="entry name" value="TRANS-ACONITATE 2-METHYLTRANSFERASE-RELATED"/>
    <property type="match status" value="1"/>
</dbReference>
<evidence type="ECO:0000313" key="4">
    <source>
        <dbReference type="Proteomes" id="UP000315010"/>
    </source>
</evidence>
<dbReference type="CDD" id="cd02440">
    <property type="entry name" value="AdoMet_MTases"/>
    <property type="match status" value="1"/>
</dbReference>
<dbReference type="PANTHER" id="PTHR43861:SF3">
    <property type="entry name" value="PUTATIVE (AFU_ORTHOLOGUE AFUA_2G14390)-RELATED"/>
    <property type="match status" value="1"/>
</dbReference>
<dbReference type="Pfam" id="PF13649">
    <property type="entry name" value="Methyltransf_25"/>
    <property type="match status" value="1"/>
</dbReference>
<keyword evidence="4" id="KW-1185">Reference proteome</keyword>
<evidence type="ECO:0000256" key="1">
    <source>
        <dbReference type="ARBA" id="ARBA00022679"/>
    </source>
</evidence>
<dbReference type="GO" id="GO:0008168">
    <property type="term" value="F:methyltransferase activity"/>
    <property type="evidence" value="ECO:0007669"/>
    <property type="project" value="UniProtKB-KW"/>
</dbReference>
<proteinExistence type="predicted"/>
<feature type="domain" description="Methyltransferase" evidence="2">
    <location>
        <begin position="36"/>
        <end position="128"/>
    </location>
</feature>
<dbReference type="AlphaFoldDB" id="A0A5C5YVY7"/>
<dbReference type="InterPro" id="IPR029063">
    <property type="entry name" value="SAM-dependent_MTases_sf"/>
</dbReference>
<accession>A0A5C5YVY7</accession>
<dbReference type="EMBL" id="SJPJ01000001">
    <property type="protein sequence ID" value="TWT78926.1"/>
    <property type="molecule type" value="Genomic_DNA"/>
</dbReference>
<keyword evidence="1 3" id="KW-0808">Transferase</keyword>
<dbReference type="Gene3D" id="3.40.50.150">
    <property type="entry name" value="Vaccinia Virus protein VP39"/>
    <property type="match status" value="1"/>
</dbReference>
<name>A0A5C5YVY7_9BACT</name>
<evidence type="ECO:0000313" key="3">
    <source>
        <dbReference type="EMBL" id="TWT78926.1"/>
    </source>
</evidence>
<dbReference type="InterPro" id="IPR041698">
    <property type="entry name" value="Methyltransf_25"/>
</dbReference>
<dbReference type="SUPFAM" id="SSF53335">
    <property type="entry name" value="S-adenosyl-L-methionine-dependent methyltransferases"/>
    <property type="match status" value="1"/>
</dbReference>
<gene>
    <name evidence="3" type="primary">tehB</name>
    <name evidence="3" type="ORF">CA13_03230</name>
</gene>
<dbReference type="Proteomes" id="UP000315010">
    <property type="component" value="Unassembled WGS sequence"/>
</dbReference>
<protein>
    <submittedName>
        <fullName evidence="3">Putative S-adenosyl-L-methionine-dependent methyltransferase TehB</fullName>
        <ecNumber evidence="3">2.1.1.-</ecNumber>
    </submittedName>
</protein>
<dbReference type="EC" id="2.1.1.-" evidence="3"/>
<sequence length="201" mass="22022">MEHIWNERYSAIGFAYGLEPNSFLVSVAHQMPRGPVLSFGEGEGRNAVYLAKLGYDVTAVDQSAVGLAKAVELARKQNVSIKTIHADLRDFEIKPNSWSGIYSIFCHLPTSMRVSLHSQVATGLRTGGMFALEAYTPEQCGRGTGGPPNPDLMMSLAMLQQELDGLDILHGYELEREVVEGKYHTGIGSVVQILARRTSQL</sequence>
<organism evidence="3 4">
    <name type="scientific">Novipirellula herctigrandis</name>
    <dbReference type="NCBI Taxonomy" id="2527986"/>
    <lineage>
        <taxon>Bacteria</taxon>
        <taxon>Pseudomonadati</taxon>
        <taxon>Planctomycetota</taxon>
        <taxon>Planctomycetia</taxon>
        <taxon>Pirellulales</taxon>
        <taxon>Pirellulaceae</taxon>
        <taxon>Novipirellula</taxon>
    </lineage>
</organism>